<accession>A0A183SA04</accession>
<dbReference type="Proteomes" id="UP000275846">
    <property type="component" value="Unassembled WGS sequence"/>
</dbReference>
<proteinExistence type="predicted"/>
<evidence type="ECO:0000313" key="4">
    <source>
        <dbReference type="Proteomes" id="UP000275846"/>
    </source>
</evidence>
<keyword evidence="4" id="KW-1185">Reference proteome</keyword>
<reference evidence="5" key="1">
    <citation type="submission" date="2016-06" db="UniProtKB">
        <authorList>
            <consortium name="WormBaseParasite"/>
        </authorList>
    </citation>
    <scope>IDENTIFICATION</scope>
</reference>
<keyword evidence="2" id="KW-1133">Transmembrane helix</keyword>
<sequence length="185" mass="19467">SAKKSSPAAPKKASKPQNPSGKSPAATAEKPKFASLLEALLSADDASTDRHAVWKSANVAMRALIQFVSTEAAEPAPLDAAASLLPVSYTSEDPLEIALFTAASPPPEANTSAMALSESMGEVKVDEKMADDKSGVASLYVYLECYFSLFFTSTLLGVASLLPPSFAPVDQIMTSLVFRLSMLCF</sequence>
<reference evidence="3 4" key="2">
    <citation type="submission" date="2018-11" db="EMBL/GenBank/DDBJ databases">
        <authorList>
            <consortium name="Pathogen Informatics"/>
        </authorList>
    </citation>
    <scope>NUCLEOTIDE SEQUENCE [LARGE SCALE GENOMIC DNA]</scope>
    <source>
        <strain evidence="3 4">NST_G2</strain>
    </source>
</reference>
<evidence type="ECO:0000313" key="3">
    <source>
        <dbReference type="EMBL" id="VDL86819.1"/>
    </source>
</evidence>
<feature type="compositionally biased region" description="Low complexity" evidence="1">
    <location>
        <begin position="1"/>
        <end position="11"/>
    </location>
</feature>
<feature type="transmembrane region" description="Helical" evidence="2">
    <location>
        <begin position="139"/>
        <end position="162"/>
    </location>
</feature>
<protein>
    <submittedName>
        <fullName evidence="5">PUL domain-containing protein</fullName>
    </submittedName>
</protein>
<dbReference type="EMBL" id="UYSU01001397">
    <property type="protein sequence ID" value="VDL86819.1"/>
    <property type="molecule type" value="Genomic_DNA"/>
</dbReference>
<keyword evidence="2" id="KW-0812">Transmembrane</keyword>
<evidence type="ECO:0000256" key="1">
    <source>
        <dbReference type="SAM" id="MobiDB-lite"/>
    </source>
</evidence>
<gene>
    <name evidence="3" type="ORF">SSLN_LOCUS1052</name>
</gene>
<evidence type="ECO:0000256" key="2">
    <source>
        <dbReference type="SAM" id="Phobius"/>
    </source>
</evidence>
<dbReference type="AlphaFoldDB" id="A0A183SA04"/>
<evidence type="ECO:0000313" key="5">
    <source>
        <dbReference type="WBParaSite" id="SSLN_0000109601-mRNA-1"/>
    </source>
</evidence>
<dbReference type="WBParaSite" id="SSLN_0000109601-mRNA-1">
    <property type="protein sequence ID" value="SSLN_0000109601-mRNA-1"/>
    <property type="gene ID" value="SSLN_0000109601"/>
</dbReference>
<keyword evidence="2" id="KW-0472">Membrane</keyword>
<organism evidence="5">
    <name type="scientific">Schistocephalus solidus</name>
    <name type="common">Tapeworm</name>
    <dbReference type="NCBI Taxonomy" id="70667"/>
    <lineage>
        <taxon>Eukaryota</taxon>
        <taxon>Metazoa</taxon>
        <taxon>Spiralia</taxon>
        <taxon>Lophotrochozoa</taxon>
        <taxon>Platyhelminthes</taxon>
        <taxon>Cestoda</taxon>
        <taxon>Eucestoda</taxon>
        <taxon>Diphyllobothriidea</taxon>
        <taxon>Diphyllobothriidae</taxon>
        <taxon>Schistocephalus</taxon>
    </lineage>
</organism>
<feature type="region of interest" description="Disordered" evidence="1">
    <location>
        <begin position="1"/>
        <end position="29"/>
    </location>
</feature>
<name>A0A183SA04_SCHSO</name>